<evidence type="ECO:0000313" key="10">
    <source>
        <dbReference type="EMBL" id="KAF9335567.1"/>
    </source>
</evidence>
<feature type="transmembrane region" description="Helical" evidence="9">
    <location>
        <begin position="153"/>
        <end position="171"/>
    </location>
</feature>
<dbReference type="GO" id="GO:0015031">
    <property type="term" value="P:protein transport"/>
    <property type="evidence" value="ECO:0007669"/>
    <property type="project" value="UniProtKB-KW"/>
</dbReference>
<comment type="subcellular location">
    <subcellularLocation>
        <location evidence="1">Membrane</location>
        <topology evidence="1">Multi-pass membrane protein</topology>
    </subcellularLocation>
</comment>
<evidence type="ECO:0000256" key="5">
    <source>
        <dbReference type="ARBA" id="ARBA00022856"/>
    </source>
</evidence>
<dbReference type="Pfam" id="PF03169">
    <property type="entry name" value="OPT"/>
    <property type="match status" value="1"/>
</dbReference>
<keyword evidence="11" id="KW-1185">Reference proteome</keyword>
<evidence type="ECO:0000256" key="3">
    <source>
        <dbReference type="ARBA" id="ARBA00022448"/>
    </source>
</evidence>
<feature type="transmembrane region" description="Helical" evidence="9">
    <location>
        <begin position="56"/>
        <end position="77"/>
    </location>
</feature>
<keyword evidence="4 9" id="KW-0812">Transmembrane</keyword>
<accession>A0A9P5VPJ9</accession>
<keyword evidence="8 9" id="KW-0472">Membrane</keyword>
<evidence type="ECO:0000256" key="9">
    <source>
        <dbReference type="SAM" id="Phobius"/>
    </source>
</evidence>
<feature type="transmembrane region" description="Helical" evidence="9">
    <location>
        <begin position="594"/>
        <end position="611"/>
    </location>
</feature>
<reference evidence="10" key="1">
    <citation type="journal article" date="2020" name="Fungal Divers.">
        <title>Resolving the Mortierellaceae phylogeny through synthesis of multi-gene phylogenetics and phylogenomics.</title>
        <authorList>
            <person name="Vandepol N."/>
            <person name="Liber J."/>
            <person name="Desiro A."/>
            <person name="Na H."/>
            <person name="Kennedy M."/>
            <person name="Barry K."/>
            <person name="Grigoriev I.V."/>
            <person name="Miller A.N."/>
            <person name="O'Donnell K."/>
            <person name="Stajich J.E."/>
            <person name="Bonito G."/>
        </authorList>
    </citation>
    <scope>NUCLEOTIDE SEQUENCE</scope>
    <source>
        <strain evidence="10">NVP1</strain>
    </source>
</reference>
<evidence type="ECO:0000256" key="8">
    <source>
        <dbReference type="ARBA" id="ARBA00023136"/>
    </source>
</evidence>
<keyword evidence="6" id="KW-0653">Protein transport</keyword>
<feature type="transmembrane region" description="Helical" evidence="9">
    <location>
        <begin position="525"/>
        <end position="547"/>
    </location>
</feature>
<feature type="transmembrane region" description="Helical" evidence="9">
    <location>
        <begin position="415"/>
        <end position="435"/>
    </location>
</feature>
<dbReference type="GO" id="GO:0035673">
    <property type="term" value="F:oligopeptide transmembrane transporter activity"/>
    <property type="evidence" value="ECO:0007669"/>
    <property type="project" value="InterPro"/>
</dbReference>
<feature type="transmembrane region" description="Helical" evidence="9">
    <location>
        <begin position="669"/>
        <end position="693"/>
    </location>
</feature>
<dbReference type="AlphaFoldDB" id="A0A9P5VPJ9"/>
<sequence>MSKEDYTAEKGYEVDGIKHDVEKTSVILVEEENSPIPEVAATVSTYDDPSLPALTFRYWVMAIVFSILLAFFNQFFWFRAQPISISPMVVQLVSYPIGKFMASVLPKGILNPGPFNVKEHVLVSMTANCAAGVAYAIDIVVIQRVFYQQDFKFAANIFLILTTQMIGYGMAGVLRRYLVYPAAMVWPANLVQVALFNTLHKDEELQDGQWSRYKFFCVAAISIFFYQWIPGFLFPALSAIAWVCWINPKSHILSQIGGPDALGLGAITLDWNAVISFLGSPLVTPWWAQVNIAIGFVIIAYILYPIMYYNDVWEAKKYPIISSGLFMTNGEKYNTTKLMKNGNLDEAAYEKYGPLRISSGFGVTYGMGFACLASLVTHTWLYNRHKLVAQWKQSREHSEDIHHRLMQAYPEVPDWWYGGIFVVMTAVAVATCEIWDYNLPWWCVLLAIFMAAFFALPVGLIQALTNQQPGLNIITEYVIGYIYPGRAIANVTFKTLGYISMAQGLMFVSDLKLGHYMKVPPRAMFWAQLLGTVIAGFTNLITANWLLSTRKGICTEAGGQFKCAHANVFFSASVIWGAVAPERMFGVTSIYNPINYFFLIGFILPIPFYYIKKMYPNSALAHIHVPVIFSATGMMPPARPINYTNWLMFGFAFQYYARRYRPEWHFRYTYVLSAALDSGLAIMVFLSFLIFGIRDKGMIEWWGTQDNNDLCPLQNKPLIAPVPLPKDF</sequence>
<keyword evidence="3" id="KW-0813">Transport</keyword>
<keyword evidence="5" id="KW-0571">Peptide transport</keyword>
<feature type="transmembrane region" description="Helical" evidence="9">
    <location>
        <begin position="177"/>
        <end position="199"/>
    </location>
</feature>
<evidence type="ECO:0000256" key="4">
    <source>
        <dbReference type="ARBA" id="ARBA00022692"/>
    </source>
</evidence>
<comment type="similarity">
    <text evidence="2">Belongs to the oligopeptide OPT transporter family.</text>
</comment>
<feature type="transmembrane region" description="Helical" evidence="9">
    <location>
        <begin position="121"/>
        <end position="141"/>
    </location>
</feature>
<feature type="transmembrane region" description="Helical" evidence="9">
    <location>
        <begin position="442"/>
        <end position="464"/>
    </location>
</feature>
<feature type="transmembrane region" description="Helical" evidence="9">
    <location>
        <begin position="286"/>
        <end position="307"/>
    </location>
</feature>
<proteinExistence type="inferred from homology"/>
<evidence type="ECO:0000256" key="6">
    <source>
        <dbReference type="ARBA" id="ARBA00022927"/>
    </source>
</evidence>
<feature type="transmembrane region" description="Helical" evidence="9">
    <location>
        <begin position="89"/>
        <end position="109"/>
    </location>
</feature>
<keyword evidence="7 9" id="KW-1133">Transmembrane helix</keyword>
<dbReference type="PANTHER" id="PTHR22601">
    <property type="entry name" value="ISP4 LIKE PROTEIN"/>
    <property type="match status" value="1"/>
</dbReference>
<dbReference type="InterPro" id="IPR004648">
    <property type="entry name" value="Oligpept_transpt"/>
</dbReference>
<dbReference type="Proteomes" id="UP000696485">
    <property type="component" value="Unassembled WGS sequence"/>
</dbReference>
<comment type="caution">
    <text evidence="10">The sequence shown here is derived from an EMBL/GenBank/DDBJ whole genome shotgun (WGS) entry which is preliminary data.</text>
</comment>
<dbReference type="EMBL" id="JAAAUY010000094">
    <property type="protein sequence ID" value="KAF9335567.1"/>
    <property type="molecule type" value="Genomic_DNA"/>
</dbReference>
<dbReference type="NCBIfam" id="TIGR00728">
    <property type="entry name" value="OPT_sfam"/>
    <property type="match status" value="1"/>
</dbReference>
<feature type="transmembrane region" description="Helical" evidence="9">
    <location>
        <begin position="361"/>
        <end position="382"/>
    </location>
</feature>
<evidence type="ECO:0000256" key="2">
    <source>
        <dbReference type="ARBA" id="ARBA00008807"/>
    </source>
</evidence>
<dbReference type="NCBIfam" id="TIGR00727">
    <property type="entry name" value="ISP4_OPT"/>
    <property type="match status" value="1"/>
</dbReference>
<evidence type="ECO:0008006" key="12">
    <source>
        <dbReference type="Google" id="ProtNLM"/>
    </source>
</evidence>
<evidence type="ECO:0000313" key="11">
    <source>
        <dbReference type="Proteomes" id="UP000696485"/>
    </source>
</evidence>
<protein>
    <recommendedName>
        <fullName evidence="12">Oligopeptide transporter</fullName>
    </recommendedName>
</protein>
<organism evidence="10 11">
    <name type="scientific">Podila minutissima</name>
    <dbReference type="NCBI Taxonomy" id="64525"/>
    <lineage>
        <taxon>Eukaryota</taxon>
        <taxon>Fungi</taxon>
        <taxon>Fungi incertae sedis</taxon>
        <taxon>Mucoromycota</taxon>
        <taxon>Mortierellomycotina</taxon>
        <taxon>Mortierellomycetes</taxon>
        <taxon>Mortierellales</taxon>
        <taxon>Mortierellaceae</taxon>
        <taxon>Podila</taxon>
    </lineage>
</organism>
<feature type="transmembrane region" description="Helical" evidence="9">
    <location>
        <begin position="641"/>
        <end position="657"/>
    </location>
</feature>
<name>A0A9P5VPJ9_9FUNG</name>
<gene>
    <name evidence="10" type="ORF">BG006_011169</name>
</gene>
<dbReference type="GO" id="GO:0016020">
    <property type="term" value="C:membrane"/>
    <property type="evidence" value="ECO:0007669"/>
    <property type="project" value="UniProtKB-SubCell"/>
</dbReference>
<evidence type="ECO:0000256" key="1">
    <source>
        <dbReference type="ARBA" id="ARBA00004141"/>
    </source>
</evidence>
<evidence type="ECO:0000256" key="7">
    <source>
        <dbReference type="ARBA" id="ARBA00022989"/>
    </source>
</evidence>
<dbReference type="InterPro" id="IPR004813">
    <property type="entry name" value="OPT"/>
</dbReference>